<evidence type="ECO:0000256" key="1">
    <source>
        <dbReference type="PROSITE-ProRule" id="PRU00122"/>
    </source>
</evidence>
<dbReference type="Gene3D" id="2.60.120.200">
    <property type="match status" value="1"/>
</dbReference>
<dbReference type="Pfam" id="PF00054">
    <property type="entry name" value="Laminin_G_1"/>
    <property type="match status" value="1"/>
</dbReference>
<dbReference type="InterPro" id="IPR001791">
    <property type="entry name" value="Laminin_G"/>
</dbReference>
<name>A0A8J5MMJ0_HOMAM</name>
<gene>
    <name evidence="3" type="primary">Agrn-L5</name>
    <name evidence="3" type="ORF">Hamer_G015883</name>
</gene>
<dbReference type="EMBL" id="JAHLQT010038275">
    <property type="protein sequence ID" value="KAG7156951.1"/>
    <property type="molecule type" value="Genomic_DNA"/>
</dbReference>
<dbReference type="PANTHER" id="PTHR15036">
    <property type="entry name" value="PIKACHURIN-LIKE PROTEIN"/>
    <property type="match status" value="1"/>
</dbReference>
<organism evidence="3 4">
    <name type="scientific">Homarus americanus</name>
    <name type="common">American lobster</name>
    <dbReference type="NCBI Taxonomy" id="6706"/>
    <lineage>
        <taxon>Eukaryota</taxon>
        <taxon>Metazoa</taxon>
        <taxon>Ecdysozoa</taxon>
        <taxon>Arthropoda</taxon>
        <taxon>Crustacea</taxon>
        <taxon>Multicrustacea</taxon>
        <taxon>Malacostraca</taxon>
        <taxon>Eumalacostraca</taxon>
        <taxon>Eucarida</taxon>
        <taxon>Decapoda</taxon>
        <taxon>Pleocyemata</taxon>
        <taxon>Astacidea</taxon>
        <taxon>Nephropoidea</taxon>
        <taxon>Nephropidae</taxon>
        <taxon>Homarus</taxon>
    </lineage>
</organism>
<dbReference type="PROSITE" id="PS50025">
    <property type="entry name" value="LAM_G_DOMAIN"/>
    <property type="match status" value="1"/>
</dbReference>
<reference evidence="3" key="1">
    <citation type="journal article" date="2021" name="Sci. Adv.">
        <title>The American lobster genome reveals insights on longevity, neural, and immune adaptations.</title>
        <authorList>
            <person name="Polinski J.M."/>
            <person name="Zimin A.V."/>
            <person name="Clark K.F."/>
            <person name="Kohn A.B."/>
            <person name="Sadowski N."/>
            <person name="Timp W."/>
            <person name="Ptitsyn A."/>
            <person name="Khanna P."/>
            <person name="Romanova D.Y."/>
            <person name="Williams P."/>
            <person name="Greenwood S.J."/>
            <person name="Moroz L.L."/>
            <person name="Walt D.R."/>
            <person name="Bodnar A.G."/>
        </authorList>
    </citation>
    <scope>NUCLEOTIDE SEQUENCE</scope>
    <source>
        <strain evidence="3">GMGI-L3</strain>
    </source>
</reference>
<comment type="caution">
    <text evidence="1">Lacks conserved residue(s) required for the propagation of feature annotation.</text>
</comment>
<dbReference type="InterPro" id="IPR050372">
    <property type="entry name" value="Neurexin-related_CASP"/>
</dbReference>
<dbReference type="Proteomes" id="UP000747542">
    <property type="component" value="Unassembled WGS sequence"/>
</dbReference>
<comment type="caution">
    <text evidence="3">The sequence shown here is derived from an EMBL/GenBank/DDBJ whole genome shotgun (WGS) entry which is preliminary data.</text>
</comment>
<protein>
    <submittedName>
        <fullName evidence="3">Agrin-like 5</fullName>
    </submittedName>
</protein>
<evidence type="ECO:0000259" key="2">
    <source>
        <dbReference type="PROSITE" id="PS50025"/>
    </source>
</evidence>
<keyword evidence="4" id="KW-1185">Reference proteome</keyword>
<feature type="non-terminal residue" evidence="3">
    <location>
        <position position="1"/>
    </location>
</feature>
<proteinExistence type="predicted"/>
<dbReference type="CDD" id="cd00110">
    <property type="entry name" value="LamG"/>
    <property type="match status" value="1"/>
</dbReference>
<dbReference type="AlphaFoldDB" id="A0A8J5MMJ0"/>
<feature type="domain" description="Laminin G" evidence="2">
    <location>
        <begin position="1"/>
        <end position="130"/>
    </location>
</feature>
<dbReference type="PANTHER" id="PTHR15036:SF85">
    <property type="entry name" value="SP2353, ISOFORM A"/>
    <property type="match status" value="1"/>
</dbReference>
<dbReference type="GO" id="GO:0016020">
    <property type="term" value="C:membrane"/>
    <property type="evidence" value="ECO:0007669"/>
    <property type="project" value="UniProtKB-SubCell"/>
</dbReference>
<dbReference type="SUPFAM" id="SSF49899">
    <property type="entry name" value="Concanavalin A-like lectins/glucanases"/>
    <property type="match status" value="1"/>
</dbReference>
<accession>A0A8J5MMJ0</accession>
<evidence type="ECO:0000313" key="3">
    <source>
        <dbReference type="EMBL" id="KAG7156951.1"/>
    </source>
</evidence>
<dbReference type="InterPro" id="IPR013320">
    <property type="entry name" value="ConA-like_dom_sf"/>
</dbReference>
<evidence type="ECO:0000313" key="4">
    <source>
        <dbReference type="Proteomes" id="UP000747542"/>
    </source>
</evidence>
<sequence>MYCAQKESGEGDFASLAIRNKRLEFRFNTGSGTATIQSEPLQQGQWIEARANRTDRLGSLMVNENPMQNGESPGSNRGLNLVTPLFIGGIDHSRIAISPEIKLMDQDVRLAEALVDSANVGQCGGSSSVCS</sequence>